<accession>A0A8S5NJS1</accession>
<reference evidence="1" key="1">
    <citation type="journal article" date="2021" name="Proc. Natl. Acad. Sci. U.S.A.">
        <title>A Catalog of Tens of Thousands of Viruses from Human Metagenomes Reveals Hidden Associations with Chronic Diseases.</title>
        <authorList>
            <person name="Tisza M.J."/>
            <person name="Buck C.B."/>
        </authorList>
    </citation>
    <scope>NUCLEOTIDE SEQUENCE</scope>
    <source>
        <strain evidence="1">CttFh17</strain>
    </source>
</reference>
<evidence type="ECO:0000313" key="1">
    <source>
        <dbReference type="EMBL" id="DAD94538.1"/>
    </source>
</evidence>
<protein>
    <submittedName>
        <fullName evidence="1">Uncharacterized protein</fullName>
    </submittedName>
</protein>
<sequence>MVYPKIIFLLRCKNTVPYQRGYFYAGVYHYILYMELWELNRSF</sequence>
<dbReference type="EMBL" id="BK015176">
    <property type="protein sequence ID" value="DAD94538.1"/>
    <property type="molecule type" value="Genomic_DNA"/>
</dbReference>
<name>A0A8S5NJS1_9CAUD</name>
<proteinExistence type="predicted"/>
<organism evidence="1">
    <name type="scientific">Siphoviridae sp. cttFh17</name>
    <dbReference type="NCBI Taxonomy" id="2826491"/>
    <lineage>
        <taxon>Viruses</taxon>
        <taxon>Duplodnaviria</taxon>
        <taxon>Heunggongvirae</taxon>
        <taxon>Uroviricota</taxon>
        <taxon>Caudoviricetes</taxon>
    </lineage>
</organism>